<feature type="region of interest" description="G4" evidence="8">
    <location>
        <begin position="130"/>
        <end position="133"/>
    </location>
</feature>
<comment type="subunit">
    <text evidence="7">Monomer.</text>
</comment>
<gene>
    <name evidence="7" type="primary">era</name>
    <name evidence="12" type="ORF">SAMN05216386_1104</name>
</gene>
<evidence type="ECO:0000313" key="12">
    <source>
        <dbReference type="EMBL" id="SFN46899.1"/>
    </source>
</evidence>
<dbReference type="STRING" id="1266925.GCA_000619905_02784"/>
<feature type="binding site" evidence="7">
    <location>
        <begin position="130"/>
        <end position="133"/>
    </location>
    <ligand>
        <name>GTP</name>
        <dbReference type="ChEBI" id="CHEBI:37565"/>
    </ligand>
</feature>
<sequence length="303" mass="33775">MTADLDNSGSPGHRCGYVAIVGRPNVGKSTLLNKLIGQKVSITSRKSQTTRHRINGILTDAESQFIFVDTPGFQTLHTNRLNSEMNRVVTQSMRDVDAVIFVIEAMHFDDRDKKVIRLLPADRPVILAVNKIDRMADKSQLLPFLEKMAKEFAFAAIVPVSAEQGTQVPALIGAVRPYLPHNPPLFGEDEITDRDERFIAAELIREKLFRLLGEEIPYSTSVVIDQFTMEGELRKIHASIIVDKANQKAIVIGKGGEKLKLIAMTARKDMEESFGGKVYLNVWVKVKSGWADDAQVLKSLGYE</sequence>
<feature type="region of interest" description="G5" evidence="8">
    <location>
        <begin position="160"/>
        <end position="162"/>
    </location>
</feature>
<dbReference type="Gene3D" id="3.30.300.20">
    <property type="match status" value="1"/>
</dbReference>
<dbReference type="GO" id="GO:0005829">
    <property type="term" value="C:cytosol"/>
    <property type="evidence" value="ECO:0007669"/>
    <property type="project" value="TreeGrafter"/>
</dbReference>
<evidence type="ECO:0000313" key="13">
    <source>
        <dbReference type="Proteomes" id="UP000183107"/>
    </source>
</evidence>
<dbReference type="GO" id="GO:0005886">
    <property type="term" value="C:plasma membrane"/>
    <property type="evidence" value="ECO:0007669"/>
    <property type="project" value="UniProtKB-SubCell"/>
</dbReference>
<feature type="region of interest" description="G2" evidence="8">
    <location>
        <begin position="48"/>
        <end position="52"/>
    </location>
</feature>
<evidence type="ECO:0000256" key="8">
    <source>
        <dbReference type="PROSITE-ProRule" id="PRU01050"/>
    </source>
</evidence>
<protein>
    <recommendedName>
        <fullName evidence="2 7">GTPase Era</fullName>
    </recommendedName>
</protein>
<feature type="binding site" evidence="7">
    <location>
        <begin position="22"/>
        <end position="29"/>
    </location>
    <ligand>
        <name>GTP</name>
        <dbReference type="ChEBI" id="CHEBI:37565"/>
    </ligand>
</feature>
<feature type="binding site" evidence="7">
    <location>
        <begin position="69"/>
        <end position="73"/>
    </location>
    <ligand>
        <name>GTP</name>
        <dbReference type="ChEBI" id="CHEBI:37565"/>
    </ligand>
</feature>
<dbReference type="EMBL" id="FOVJ01000001">
    <property type="protein sequence ID" value="SFN46899.1"/>
    <property type="molecule type" value="Genomic_DNA"/>
</dbReference>
<reference evidence="13" key="1">
    <citation type="submission" date="2016-10" db="EMBL/GenBank/DDBJ databases">
        <authorList>
            <person name="Varghese N."/>
        </authorList>
    </citation>
    <scope>NUCLEOTIDE SEQUENCE [LARGE SCALE GENOMIC DNA]</scope>
    <source>
        <strain evidence="13">Nsp8</strain>
    </source>
</reference>
<comment type="function">
    <text evidence="7">An essential GTPase that binds both GDP and GTP, with rapid nucleotide exchange. Plays a role in 16S rRNA processing and 30S ribosomal subunit biogenesis and possibly also in cell cycle regulation and energy metabolism.</text>
</comment>
<evidence type="ECO:0000256" key="6">
    <source>
        <dbReference type="ARBA" id="ARBA00023134"/>
    </source>
</evidence>
<dbReference type="GO" id="GO:0000028">
    <property type="term" value="P:ribosomal small subunit assembly"/>
    <property type="evidence" value="ECO:0007669"/>
    <property type="project" value="TreeGrafter"/>
</dbReference>
<keyword evidence="4 7" id="KW-0547">Nucleotide-binding</keyword>
<dbReference type="PANTHER" id="PTHR42698:SF1">
    <property type="entry name" value="GTPASE ERA, MITOCHONDRIAL"/>
    <property type="match status" value="1"/>
</dbReference>
<dbReference type="InterPro" id="IPR009019">
    <property type="entry name" value="KH_sf_prok-type"/>
</dbReference>
<dbReference type="SUPFAM" id="SSF54814">
    <property type="entry name" value="Prokaryotic type KH domain (KH-domain type II)"/>
    <property type="match status" value="1"/>
</dbReference>
<proteinExistence type="inferred from homology"/>
<dbReference type="Proteomes" id="UP000183107">
    <property type="component" value="Unassembled WGS sequence"/>
</dbReference>
<evidence type="ECO:0000256" key="2">
    <source>
        <dbReference type="ARBA" id="ARBA00020484"/>
    </source>
</evidence>
<keyword evidence="6 7" id="KW-0342">GTP-binding</keyword>
<dbReference type="Pfam" id="PF07650">
    <property type="entry name" value="KH_2"/>
    <property type="match status" value="1"/>
</dbReference>
<dbReference type="SUPFAM" id="SSF52540">
    <property type="entry name" value="P-loop containing nucleoside triphosphate hydrolases"/>
    <property type="match status" value="1"/>
</dbReference>
<dbReference type="PRINTS" id="PR00326">
    <property type="entry name" value="GTP1OBG"/>
</dbReference>
<dbReference type="NCBIfam" id="TIGR00436">
    <property type="entry name" value="era"/>
    <property type="match status" value="1"/>
</dbReference>
<dbReference type="PROSITE" id="PS51713">
    <property type="entry name" value="G_ERA"/>
    <property type="match status" value="1"/>
</dbReference>
<accession>A0A1I4ZAB0</accession>
<dbReference type="AlphaFoldDB" id="A0A1I4ZAB0"/>
<dbReference type="PROSITE" id="PS50823">
    <property type="entry name" value="KH_TYPE_2"/>
    <property type="match status" value="1"/>
</dbReference>
<dbReference type="NCBIfam" id="NF000908">
    <property type="entry name" value="PRK00089.1"/>
    <property type="match status" value="1"/>
</dbReference>
<feature type="region of interest" description="G3" evidence="8">
    <location>
        <begin position="69"/>
        <end position="72"/>
    </location>
</feature>
<dbReference type="CDD" id="cd04163">
    <property type="entry name" value="Era"/>
    <property type="match status" value="1"/>
</dbReference>
<keyword evidence="13" id="KW-1185">Reference proteome</keyword>
<dbReference type="Pfam" id="PF01926">
    <property type="entry name" value="MMR_HSR1"/>
    <property type="match status" value="1"/>
</dbReference>
<keyword evidence="7" id="KW-0472">Membrane</keyword>
<feature type="region of interest" description="G1" evidence="8">
    <location>
        <begin position="22"/>
        <end position="29"/>
    </location>
</feature>
<dbReference type="FunFam" id="3.30.300.20:FF:000003">
    <property type="entry name" value="GTPase Era"/>
    <property type="match status" value="1"/>
</dbReference>
<evidence type="ECO:0000256" key="7">
    <source>
        <dbReference type="HAMAP-Rule" id="MF_00367"/>
    </source>
</evidence>
<dbReference type="InterPro" id="IPR006073">
    <property type="entry name" value="GTP-bd"/>
</dbReference>
<dbReference type="InterPro" id="IPR015946">
    <property type="entry name" value="KH_dom-like_a/b"/>
</dbReference>
<keyword evidence="3 7" id="KW-0690">Ribosome biogenesis</keyword>
<comment type="similarity">
    <text evidence="1 7 8 9">Belongs to the TRAFAC class TrmE-Era-EngA-EngB-Septin-like GTPase superfamily. Era GTPase family.</text>
</comment>
<dbReference type="InterPro" id="IPR030388">
    <property type="entry name" value="G_ERA_dom"/>
</dbReference>
<dbReference type="HAMAP" id="MF_00367">
    <property type="entry name" value="GTPase_Era"/>
    <property type="match status" value="1"/>
</dbReference>
<evidence type="ECO:0000256" key="5">
    <source>
        <dbReference type="ARBA" id="ARBA00022884"/>
    </source>
</evidence>
<dbReference type="OrthoDB" id="9805918at2"/>
<keyword evidence="7" id="KW-1003">Cell membrane</keyword>
<dbReference type="GO" id="GO:0043024">
    <property type="term" value="F:ribosomal small subunit binding"/>
    <property type="evidence" value="ECO:0007669"/>
    <property type="project" value="TreeGrafter"/>
</dbReference>
<dbReference type="InterPro" id="IPR004044">
    <property type="entry name" value="KH_dom_type_2"/>
</dbReference>
<dbReference type="RefSeq" id="WP_074795310.1">
    <property type="nucleotide sequence ID" value="NZ_FOVJ01000001.1"/>
</dbReference>
<evidence type="ECO:0000259" key="10">
    <source>
        <dbReference type="PROSITE" id="PS50823"/>
    </source>
</evidence>
<dbReference type="NCBIfam" id="TIGR00231">
    <property type="entry name" value="small_GTP"/>
    <property type="match status" value="1"/>
</dbReference>
<comment type="subcellular location">
    <subcellularLocation>
        <location evidence="7">Cytoplasm</location>
    </subcellularLocation>
    <subcellularLocation>
        <location evidence="7">Cell membrane</location>
        <topology evidence="7">Peripheral membrane protein</topology>
    </subcellularLocation>
</comment>
<keyword evidence="7" id="KW-0699">rRNA-binding</keyword>
<dbReference type="PANTHER" id="PTHR42698">
    <property type="entry name" value="GTPASE ERA"/>
    <property type="match status" value="1"/>
</dbReference>
<keyword evidence="5 7" id="KW-0694">RNA-binding</keyword>
<evidence type="ECO:0000256" key="9">
    <source>
        <dbReference type="RuleBase" id="RU003761"/>
    </source>
</evidence>
<dbReference type="GO" id="GO:0005525">
    <property type="term" value="F:GTP binding"/>
    <property type="evidence" value="ECO:0007669"/>
    <property type="project" value="UniProtKB-UniRule"/>
</dbReference>
<dbReference type="InterPro" id="IPR005225">
    <property type="entry name" value="Small_GTP-bd"/>
</dbReference>
<dbReference type="InterPro" id="IPR005662">
    <property type="entry name" value="GTPase_Era-like"/>
</dbReference>
<name>A0A1I4ZAB0_9PROT</name>
<evidence type="ECO:0000256" key="3">
    <source>
        <dbReference type="ARBA" id="ARBA00022517"/>
    </source>
</evidence>
<feature type="domain" description="KH type-2" evidence="10">
    <location>
        <begin position="204"/>
        <end position="288"/>
    </location>
</feature>
<dbReference type="Gene3D" id="3.40.50.300">
    <property type="entry name" value="P-loop containing nucleotide triphosphate hydrolases"/>
    <property type="match status" value="1"/>
</dbReference>
<evidence type="ECO:0000259" key="11">
    <source>
        <dbReference type="PROSITE" id="PS51713"/>
    </source>
</evidence>
<dbReference type="GO" id="GO:0003924">
    <property type="term" value="F:GTPase activity"/>
    <property type="evidence" value="ECO:0007669"/>
    <property type="project" value="UniProtKB-UniRule"/>
</dbReference>
<evidence type="ECO:0000256" key="4">
    <source>
        <dbReference type="ARBA" id="ARBA00022741"/>
    </source>
</evidence>
<evidence type="ECO:0000256" key="1">
    <source>
        <dbReference type="ARBA" id="ARBA00007921"/>
    </source>
</evidence>
<keyword evidence="7" id="KW-0963">Cytoplasm</keyword>
<organism evidence="12 13">
    <name type="scientific">Nitrosospira briensis</name>
    <dbReference type="NCBI Taxonomy" id="35799"/>
    <lineage>
        <taxon>Bacteria</taxon>
        <taxon>Pseudomonadati</taxon>
        <taxon>Pseudomonadota</taxon>
        <taxon>Betaproteobacteria</taxon>
        <taxon>Nitrosomonadales</taxon>
        <taxon>Nitrosomonadaceae</taxon>
        <taxon>Nitrosospira</taxon>
    </lineage>
</organism>
<feature type="domain" description="Era-type G" evidence="11">
    <location>
        <begin position="14"/>
        <end position="181"/>
    </location>
</feature>
<dbReference type="GO" id="GO:0070181">
    <property type="term" value="F:small ribosomal subunit rRNA binding"/>
    <property type="evidence" value="ECO:0007669"/>
    <property type="project" value="UniProtKB-UniRule"/>
</dbReference>
<dbReference type="CDD" id="cd22534">
    <property type="entry name" value="KH-II_Era"/>
    <property type="match status" value="1"/>
</dbReference>
<dbReference type="InterPro" id="IPR027417">
    <property type="entry name" value="P-loop_NTPase"/>
</dbReference>
<dbReference type="FunFam" id="3.40.50.300:FF:000094">
    <property type="entry name" value="GTPase Era"/>
    <property type="match status" value="1"/>
</dbReference>